<sequence length="74" mass="8373">MKDLQKAMTRLDKRQASRSLSLVQVSWKLQSDLELGGNEINGDLHRPIGMAVSYLKFLKISFILNDASHCQIDV</sequence>
<comment type="caution">
    <text evidence="1">The sequence shown here is derived from an EMBL/GenBank/DDBJ whole genome shotgun (WGS) entry which is preliminary data.</text>
</comment>
<accession>A0ABQ9Z941</accession>
<evidence type="ECO:0000313" key="1">
    <source>
        <dbReference type="EMBL" id="KAK4009421.1"/>
    </source>
</evidence>
<proteinExistence type="predicted"/>
<dbReference type="EMBL" id="JAOYFB010000003">
    <property type="protein sequence ID" value="KAK4009421.1"/>
    <property type="molecule type" value="Genomic_DNA"/>
</dbReference>
<protein>
    <submittedName>
        <fullName evidence="1">Uncharacterized protein</fullName>
    </submittedName>
</protein>
<name>A0ABQ9Z941_9CRUS</name>
<reference evidence="1 2" key="1">
    <citation type="journal article" date="2023" name="Nucleic Acids Res.">
        <title>The hologenome of Daphnia magna reveals possible DNA methylation and microbiome-mediated evolution of the host genome.</title>
        <authorList>
            <person name="Chaturvedi A."/>
            <person name="Li X."/>
            <person name="Dhandapani V."/>
            <person name="Marshall H."/>
            <person name="Kissane S."/>
            <person name="Cuenca-Cambronero M."/>
            <person name="Asole G."/>
            <person name="Calvet F."/>
            <person name="Ruiz-Romero M."/>
            <person name="Marangio P."/>
            <person name="Guigo R."/>
            <person name="Rago D."/>
            <person name="Mirbahai L."/>
            <person name="Eastwood N."/>
            <person name="Colbourne J.K."/>
            <person name="Zhou J."/>
            <person name="Mallon E."/>
            <person name="Orsini L."/>
        </authorList>
    </citation>
    <scope>NUCLEOTIDE SEQUENCE [LARGE SCALE GENOMIC DNA]</scope>
    <source>
        <strain evidence="1">LRV0_1</strain>
    </source>
</reference>
<dbReference type="Proteomes" id="UP001234178">
    <property type="component" value="Unassembled WGS sequence"/>
</dbReference>
<evidence type="ECO:0000313" key="2">
    <source>
        <dbReference type="Proteomes" id="UP001234178"/>
    </source>
</evidence>
<keyword evidence="2" id="KW-1185">Reference proteome</keyword>
<organism evidence="1 2">
    <name type="scientific">Daphnia magna</name>
    <dbReference type="NCBI Taxonomy" id="35525"/>
    <lineage>
        <taxon>Eukaryota</taxon>
        <taxon>Metazoa</taxon>
        <taxon>Ecdysozoa</taxon>
        <taxon>Arthropoda</taxon>
        <taxon>Crustacea</taxon>
        <taxon>Branchiopoda</taxon>
        <taxon>Diplostraca</taxon>
        <taxon>Cladocera</taxon>
        <taxon>Anomopoda</taxon>
        <taxon>Daphniidae</taxon>
        <taxon>Daphnia</taxon>
    </lineage>
</organism>
<gene>
    <name evidence="1" type="ORF">OUZ56_018535</name>
</gene>